<dbReference type="Gene3D" id="1.10.10.10">
    <property type="entry name" value="Winged helix-like DNA-binding domain superfamily/Winged helix DNA-binding domain"/>
    <property type="match status" value="1"/>
</dbReference>
<evidence type="ECO:0000313" key="3">
    <source>
        <dbReference type="Proteomes" id="UP000475214"/>
    </source>
</evidence>
<feature type="domain" description="HTH marR-type" evidence="1">
    <location>
        <begin position="1"/>
        <end position="107"/>
    </location>
</feature>
<dbReference type="Proteomes" id="UP000475214">
    <property type="component" value="Unassembled WGS sequence"/>
</dbReference>
<dbReference type="Pfam" id="PF12802">
    <property type="entry name" value="MarR_2"/>
    <property type="match status" value="1"/>
</dbReference>
<dbReference type="PROSITE" id="PS50995">
    <property type="entry name" value="HTH_MARR_2"/>
    <property type="match status" value="1"/>
</dbReference>
<dbReference type="GO" id="GO:0003700">
    <property type="term" value="F:DNA-binding transcription factor activity"/>
    <property type="evidence" value="ECO:0007669"/>
    <property type="project" value="InterPro"/>
</dbReference>
<proteinExistence type="predicted"/>
<dbReference type="InterPro" id="IPR036388">
    <property type="entry name" value="WH-like_DNA-bd_sf"/>
</dbReference>
<reference evidence="2 3" key="1">
    <citation type="submission" date="2020-02" db="EMBL/GenBank/DDBJ databases">
        <authorList>
            <person name="Li X.-J."/>
            <person name="Han X.-M."/>
        </authorList>
    </citation>
    <scope>NUCLEOTIDE SEQUENCE [LARGE SCALE GENOMIC DNA]</scope>
    <source>
        <strain evidence="2 3">CCTCC AB 2017055</strain>
    </source>
</reference>
<dbReference type="PANTHER" id="PTHR33164:SF99">
    <property type="entry name" value="MARR FAMILY REGULATORY PROTEIN"/>
    <property type="match status" value="1"/>
</dbReference>
<evidence type="ECO:0000259" key="1">
    <source>
        <dbReference type="PROSITE" id="PS50995"/>
    </source>
</evidence>
<dbReference type="GO" id="GO:0006950">
    <property type="term" value="P:response to stress"/>
    <property type="evidence" value="ECO:0007669"/>
    <property type="project" value="TreeGrafter"/>
</dbReference>
<protein>
    <submittedName>
        <fullName evidence="2">MarR family transcriptional regulator</fullName>
    </submittedName>
</protein>
<dbReference type="SMART" id="SM00347">
    <property type="entry name" value="HTH_MARR"/>
    <property type="match status" value="1"/>
</dbReference>
<organism evidence="2 3">
    <name type="scientific">Phytoactinopolyspora halotolerans</name>
    <dbReference type="NCBI Taxonomy" id="1981512"/>
    <lineage>
        <taxon>Bacteria</taxon>
        <taxon>Bacillati</taxon>
        <taxon>Actinomycetota</taxon>
        <taxon>Actinomycetes</taxon>
        <taxon>Jiangellales</taxon>
        <taxon>Jiangellaceae</taxon>
        <taxon>Phytoactinopolyspora</taxon>
    </lineage>
</organism>
<comment type="caution">
    <text evidence="2">The sequence shown here is derived from an EMBL/GenBank/DDBJ whole genome shotgun (WGS) entry which is preliminary data.</text>
</comment>
<dbReference type="PRINTS" id="PR00598">
    <property type="entry name" value="HTHMARR"/>
</dbReference>
<name>A0A6L9S8F4_9ACTN</name>
<sequence length="115" mass="13501">MAEYGVLALLGEAGPKGMRMSELAERRLMSTGGFTRLADRLERRGLIERRPSTVDGRSLDAVLTKEGRALLRRAWRRHYRDLRELFFDRLDDDDLRRLADIWDRLDPTQPHDHEQ</sequence>
<evidence type="ECO:0000313" key="2">
    <source>
        <dbReference type="EMBL" id="NEE00808.1"/>
    </source>
</evidence>
<accession>A0A6L9S8F4</accession>
<dbReference type="InterPro" id="IPR039422">
    <property type="entry name" value="MarR/SlyA-like"/>
</dbReference>
<dbReference type="SUPFAM" id="SSF46785">
    <property type="entry name" value="Winged helix' DNA-binding domain"/>
    <property type="match status" value="1"/>
</dbReference>
<dbReference type="EMBL" id="JAAGOA010000007">
    <property type="protein sequence ID" value="NEE00808.1"/>
    <property type="molecule type" value="Genomic_DNA"/>
</dbReference>
<dbReference type="PANTHER" id="PTHR33164">
    <property type="entry name" value="TRANSCRIPTIONAL REGULATOR, MARR FAMILY"/>
    <property type="match status" value="1"/>
</dbReference>
<gene>
    <name evidence="2" type="ORF">G1H10_11575</name>
</gene>
<keyword evidence="3" id="KW-1185">Reference proteome</keyword>
<dbReference type="InterPro" id="IPR036390">
    <property type="entry name" value="WH_DNA-bd_sf"/>
</dbReference>
<dbReference type="InterPro" id="IPR000835">
    <property type="entry name" value="HTH_MarR-typ"/>
</dbReference>
<dbReference type="AlphaFoldDB" id="A0A6L9S8F4"/>